<gene>
    <name evidence="2" type="ORF">NITLEN_70015</name>
</gene>
<evidence type="ECO:0000313" key="2">
    <source>
        <dbReference type="EMBL" id="SPP66425.1"/>
    </source>
</evidence>
<reference evidence="3" key="1">
    <citation type="submission" date="2018-04" db="EMBL/GenBank/DDBJ databases">
        <authorList>
            <person name="Lucker S."/>
            <person name="Sakoula D."/>
        </authorList>
    </citation>
    <scope>NUCLEOTIDE SEQUENCE [LARGE SCALE GENOMIC DNA]</scope>
</reference>
<name>A0A330L8W5_9BACT</name>
<feature type="region of interest" description="Disordered" evidence="1">
    <location>
        <begin position="1"/>
        <end position="22"/>
    </location>
</feature>
<protein>
    <submittedName>
        <fullName evidence="2">Uncharacterized protein</fullName>
    </submittedName>
</protein>
<evidence type="ECO:0000313" key="3">
    <source>
        <dbReference type="Proteomes" id="UP000248168"/>
    </source>
</evidence>
<accession>A0A330L8W5</accession>
<dbReference type="EMBL" id="OUNR01000020">
    <property type="protein sequence ID" value="SPP66425.1"/>
    <property type="molecule type" value="Genomic_DNA"/>
</dbReference>
<keyword evidence="3" id="KW-1185">Reference proteome</keyword>
<organism evidence="2 3">
    <name type="scientific">Nitrospira lenta</name>
    <dbReference type="NCBI Taxonomy" id="1436998"/>
    <lineage>
        <taxon>Bacteria</taxon>
        <taxon>Pseudomonadati</taxon>
        <taxon>Nitrospirota</taxon>
        <taxon>Nitrospiria</taxon>
        <taxon>Nitrospirales</taxon>
        <taxon>Nitrospiraceae</taxon>
        <taxon>Nitrospira</taxon>
    </lineage>
</organism>
<evidence type="ECO:0000256" key="1">
    <source>
        <dbReference type="SAM" id="MobiDB-lite"/>
    </source>
</evidence>
<dbReference type="Proteomes" id="UP000248168">
    <property type="component" value="Unassembled WGS sequence"/>
</dbReference>
<proteinExistence type="predicted"/>
<dbReference type="AlphaFoldDB" id="A0A330L8W5"/>
<dbReference type="InParanoid" id="A0A330L8W5"/>
<sequence length="77" mass="8338">MFLMRSRIGEESDGPTSRPLSEIPEYATVRNTEKSVTGSELVATVSPDDAQPPAPKSPIVIAMSRYLTIMSLCSLLP</sequence>